<dbReference type="Proteomes" id="UP000230605">
    <property type="component" value="Chromosome 2"/>
</dbReference>
<dbReference type="InterPro" id="IPR014777">
    <property type="entry name" value="4pyrrole_Mease_sub1"/>
</dbReference>
<evidence type="ECO:0000313" key="4">
    <source>
        <dbReference type="Proteomes" id="UP000230605"/>
    </source>
</evidence>
<dbReference type="Gene3D" id="3.40.1010.10">
    <property type="entry name" value="Cobalt-precorrin-4 Transmethylase, Domain 1"/>
    <property type="match status" value="1"/>
</dbReference>
<evidence type="ECO:0000313" key="5">
    <source>
        <dbReference type="Proteomes" id="UP001302367"/>
    </source>
</evidence>
<reference evidence="2 4" key="1">
    <citation type="submission" date="2015-10" db="EMBL/GenBank/DDBJ databases">
        <title>The cercosporin biosynthetic gene cluster was horizontally transferred to several fungal lineages and shown to be expanded in Cercospora beticola based on microsynteny with recipient genomes.</title>
        <authorList>
            <person name="De Jonge R."/>
            <person name="Ebert M.K."/>
            <person name="Suttle J.C."/>
            <person name="Jurick Ii W.M."/>
            <person name="Secor G.A."/>
            <person name="Thomma B.P."/>
            <person name="Van De Peer Y."/>
            <person name="Bolton M.D."/>
        </authorList>
    </citation>
    <scope>NUCLEOTIDE SEQUENCE [LARGE SCALE GENOMIC DNA]</scope>
    <source>
        <strain evidence="2 4">09-40</strain>
    </source>
</reference>
<dbReference type="OrthoDB" id="3641227at2759"/>
<gene>
    <name evidence="2" type="ORF">CB0940_05746</name>
    <name evidence="3" type="ORF">RHO25_002939</name>
</gene>
<evidence type="ECO:0000313" key="3">
    <source>
        <dbReference type="EMBL" id="WPA98327.1"/>
    </source>
</evidence>
<name>A0A2G5HZM3_CERBT</name>
<dbReference type="EMBL" id="CP134185">
    <property type="protein sequence ID" value="WPA98327.1"/>
    <property type="molecule type" value="Genomic_DNA"/>
</dbReference>
<dbReference type="SUPFAM" id="SSF53790">
    <property type="entry name" value="Tetrapyrrole methylase"/>
    <property type="match status" value="1"/>
</dbReference>
<dbReference type="EMBL" id="LKMD01000102">
    <property type="protein sequence ID" value="PIA97994.1"/>
    <property type="molecule type" value="Genomic_DNA"/>
</dbReference>
<accession>A0A2G5HZM3</accession>
<dbReference type="AlphaFoldDB" id="A0A2G5HZM3"/>
<sequence length="434" mass="48520">MPSQTSIWNHIDELTRHDVFPSTEAGKGELVVVGTGIASIRQMTVEALDYIQRADKVFYATLDAVTETFIKHHAPSAEDLYQYYDTEKNRVTTYVQMAEVILSSVRKGKLTVAVFYGHPGVFVTPSHRAIYIARHEGYKAQMLPGVSAEDCLYADLGIDPASSGCSMYEASFLLNEPNRLDSRHHLIIWQVGCVGKEAMIFDNKEIYKLADYLEAEYGPDHPVIAYLAAIQPFHDSKMDKMTVQDLRDQDKVQNIPITAGTTLYVPPKKLPANPPAYKDMAIGYQLALTSAFRISHPDLDVVETYTQEEKSWCEELASWSPPKSYNANAAPPVLRRIAVKLALLHHRLHGNVALSDVANAITTAEPSLTDEEANLLRQFVGHLDFMFKKERPPQSVTTSIINNTIVPPIVTQLNIIRKDGSIMKGVKKPSLYVY</sequence>
<evidence type="ECO:0000313" key="2">
    <source>
        <dbReference type="EMBL" id="PIA97994.1"/>
    </source>
</evidence>
<dbReference type="InterPro" id="IPR035996">
    <property type="entry name" value="4pyrrol_Methylase_sf"/>
</dbReference>
<dbReference type="Proteomes" id="UP001302367">
    <property type="component" value="Chromosome 2"/>
</dbReference>
<dbReference type="CDD" id="cd19916">
    <property type="entry name" value="OphMA_like"/>
    <property type="match status" value="1"/>
</dbReference>
<dbReference type="GO" id="GO:0008168">
    <property type="term" value="F:methyltransferase activity"/>
    <property type="evidence" value="ECO:0007669"/>
    <property type="project" value="InterPro"/>
</dbReference>
<reference evidence="3 5" key="2">
    <citation type="submission" date="2023-09" db="EMBL/GenBank/DDBJ databases">
        <title>Complete-Gapless Cercospora beticola genome.</title>
        <authorList>
            <person name="Wyatt N.A."/>
            <person name="Spanner R.E."/>
            <person name="Bolton M.D."/>
        </authorList>
    </citation>
    <scope>NUCLEOTIDE SEQUENCE [LARGE SCALE GENOMIC DNA]</scope>
    <source>
        <strain evidence="3">Cb09-40</strain>
    </source>
</reference>
<proteinExistence type="predicted"/>
<evidence type="ECO:0000259" key="1">
    <source>
        <dbReference type="Pfam" id="PF00590"/>
    </source>
</evidence>
<protein>
    <recommendedName>
        <fullName evidence="1">Tetrapyrrole methylase domain-containing protein</fullName>
    </recommendedName>
</protein>
<organism evidence="2 4">
    <name type="scientific">Cercospora beticola</name>
    <name type="common">Sugarbeet leaf spot fungus</name>
    <dbReference type="NCBI Taxonomy" id="122368"/>
    <lineage>
        <taxon>Eukaryota</taxon>
        <taxon>Fungi</taxon>
        <taxon>Dikarya</taxon>
        <taxon>Ascomycota</taxon>
        <taxon>Pezizomycotina</taxon>
        <taxon>Dothideomycetes</taxon>
        <taxon>Dothideomycetidae</taxon>
        <taxon>Mycosphaerellales</taxon>
        <taxon>Mycosphaerellaceae</taxon>
        <taxon>Cercospora</taxon>
    </lineage>
</organism>
<keyword evidence="5" id="KW-1185">Reference proteome</keyword>
<dbReference type="Pfam" id="PF00590">
    <property type="entry name" value="TP_methylase"/>
    <property type="match status" value="1"/>
</dbReference>
<dbReference type="InterPro" id="IPR000878">
    <property type="entry name" value="4pyrrol_Mease"/>
</dbReference>
<feature type="domain" description="Tetrapyrrole methylase" evidence="1">
    <location>
        <begin position="30"/>
        <end position="225"/>
    </location>
</feature>